<evidence type="ECO:0000256" key="4">
    <source>
        <dbReference type="SAM" id="MobiDB-lite"/>
    </source>
</evidence>
<feature type="domain" description="CRC" evidence="5">
    <location>
        <begin position="464"/>
        <end position="571"/>
    </location>
</feature>
<dbReference type="InterPro" id="IPR033467">
    <property type="entry name" value="Tesmin/TSO1-like_CXC"/>
</dbReference>
<dbReference type="Pfam" id="PF03638">
    <property type="entry name" value="TCR"/>
    <property type="match status" value="2"/>
</dbReference>
<dbReference type="GO" id="GO:0006355">
    <property type="term" value="P:regulation of DNA-templated transcription"/>
    <property type="evidence" value="ECO:0007669"/>
    <property type="project" value="TreeGrafter"/>
</dbReference>
<keyword evidence="7" id="KW-1185">Reference proteome</keyword>
<dbReference type="InterPro" id="IPR005172">
    <property type="entry name" value="CRC"/>
</dbReference>
<dbReference type="PANTHER" id="PTHR12446">
    <property type="entry name" value="TESMIN/TSO1-RELATED"/>
    <property type="match status" value="1"/>
</dbReference>
<dbReference type="SMART" id="SM01114">
    <property type="entry name" value="CXC"/>
    <property type="match status" value="2"/>
</dbReference>
<accession>A0AAD7UIY9</accession>
<protein>
    <recommendedName>
        <fullName evidence="5">CRC domain-containing protein</fullName>
    </recommendedName>
</protein>
<dbReference type="InterPro" id="IPR028307">
    <property type="entry name" value="Lin-54_fam"/>
</dbReference>
<dbReference type="Proteomes" id="UP001230188">
    <property type="component" value="Unassembled WGS sequence"/>
</dbReference>
<dbReference type="GO" id="GO:0005634">
    <property type="term" value="C:nucleus"/>
    <property type="evidence" value="ECO:0007669"/>
    <property type="project" value="UniProtKB-SubCell"/>
</dbReference>
<comment type="subcellular location">
    <subcellularLocation>
        <location evidence="1">Nucleus</location>
    </subcellularLocation>
</comment>
<sequence>MLDGCDDDGTMAVIEALMELPQSPTSESPTKRRACGSSSPYASRAWMTGVQDSPFSALAARMHQAQPATPRTDYLRLNTSSFSPIGSRDLALASSPSVAAEEDARAVPLMPKMPGVSSSGNTAPPPETPDRRPAFSIGRSSNNDRRLEFCRDDRDASNLRWRSSRNKRNSDHRPGSWLGHFSEPKAKPRRLVSVQVVPYSLELSQAIDQVNAVSRARTNDRDERRMEEEDDEEEDDARGTAEKILDFKHCVRRVPRTEPADPSQYCGTNDDELDGEPFVLESFDVRKARLLAQQAKTATETPKLFRRVSVVEPEKEDDRPDVADVGINVLTRAGTDEDDQDKVLDNFETVFSDQTEGNLFFRAVRRQVSPEPLFGQNQMGAKADATEQSGKRQTESSNTDDEIESSASYSASALIEAQNRAPKGPPKRNQTKKDISTPKHPKVAVPKTRPSLSANNGSTVSSPRVKKCNCKNSKCLKLYCDCFAASRLCDSCNCVNCHNNDEHEADRQRAIQAILGKNPNAFMAKITPAKSHTSGCHCKRSRCLKKYCECFEASVHCGIKCKCIDCENYPGSELLAQRRAQRRHTARHATMPKIDLHNKATCVRCVSVASRANHVF</sequence>
<feature type="region of interest" description="Disordered" evidence="4">
    <location>
        <begin position="214"/>
        <end position="238"/>
    </location>
</feature>
<feature type="compositionally biased region" description="Polar residues" evidence="4">
    <location>
        <begin position="450"/>
        <end position="460"/>
    </location>
</feature>
<feature type="region of interest" description="Disordered" evidence="4">
    <location>
        <begin position="102"/>
        <end position="142"/>
    </location>
</feature>
<organism evidence="6 7">
    <name type="scientific">Chrysophaeum taylorii</name>
    <dbReference type="NCBI Taxonomy" id="2483200"/>
    <lineage>
        <taxon>Eukaryota</taxon>
        <taxon>Sar</taxon>
        <taxon>Stramenopiles</taxon>
        <taxon>Ochrophyta</taxon>
        <taxon>Pelagophyceae</taxon>
        <taxon>Pelagomonadales</taxon>
        <taxon>Pelagomonadaceae</taxon>
        <taxon>Chrysophaeum</taxon>
    </lineage>
</organism>
<evidence type="ECO:0000313" key="6">
    <source>
        <dbReference type="EMBL" id="KAJ8608506.1"/>
    </source>
</evidence>
<dbReference type="PROSITE" id="PS51634">
    <property type="entry name" value="CRC"/>
    <property type="match status" value="1"/>
</dbReference>
<proteinExistence type="inferred from homology"/>
<evidence type="ECO:0000256" key="1">
    <source>
        <dbReference type="ARBA" id="ARBA00004123"/>
    </source>
</evidence>
<evidence type="ECO:0000313" key="7">
    <source>
        <dbReference type="Proteomes" id="UP001230188"/>
    </source>
</evidence>
<keyword evidence="3" id="KW-0539">Nucleus</keyword>
<dbReference type="EMBL" id="JAQMWT010000167">
    <property type="protein sequence ID" value="KAJ8608506.1"/>
    <property type="molecule type" value="Genomic_DNA"/>
</dbReference>
<evidence type="ECO:0000256" key="2">
    <source>
        <dbReference type="ARBA" id="ARBA00007267"/>
    </source>
</evidence>
<dbReference type="PANTHER" id="PTHR12446:SF34">
    <property type="entry name" value="PROTEIN LIN-54 HOMOLOG"/>
    <property type="match status" value="1"/>
</dbReference>
<evidence type="ECO:0000256" key="3">
    <source>
        <dbReference type="ARBA" id="ARBA00023242"/>
    </source>
</evidence>
<name>A0AAD7UIY9_9STRA</name>
<evidence type="ECO:0000259" key="5">
    <source>
        <dbReference type="PROSITE" id="PS51634"/>
    </source>
</evidence>
<feature type="region of interest" description="Disordered" evidence="4">
    <location>
        <begin position="371"/>
        <end position="460"/>
    </location>
</feature>
<reference evidence="6" key="1">
    <citation type="submission" date="2023-01" db="EMBL/GenBank/DDBJ databases">
        <title>Metagenome sequencing of chrysophaentin producing Chrysophaeum taylorii.</title>
        <authorList>
            <person name="Davison J."/>
            <person name="Bewley C."/>
        </authorList>
    </citation>
    <scope>NUCLEOTIDE SEQUENCE</scope>
    <source>
        <strain evidence="6">NIES-1699</strain>
    </source>
</reference>
<dbReference type="AlphaFoldDB" id="A0AAD7UIY9"/>
<comment type="similarity">
    <text evidence="2">Belongs to the lin-54 family.</text>
</comment>
<gene>
    <name evidence="6" type="ORF">CTAYLR_005713</name>
</gene>
<comment type="caution">
    <text evidence="6">The sequence shown here is derived from an EMBL/GenBank/DDBJ whole genome shotgun (WGS) entry which is preliminary data.</text>
</comment>
<feature type="compositionally biased region" description="Basic and acidic residues" evidence="4">
    <location>
        <begin position="217"/>
        <end position="227"/>
    </location>
</feature>
<feature type="region of interest" description="Disordered" evidence="4">
    <location>
        <begin position="161"/>
        <end position="183"/>
    </location>
</feature>
<feature type="region of interest" description="Disordered" evidence="4">
    <location>
        <begin position="20"/>
        <end position="41"/>
    </location>
</feature>